<accession>A0A2P2E0A1</accession>
<keyword evidence="1" id="KW-0472">Membrane</keyword>
<dbReference type="AlphaFoldDB" id="A0A2P2E0A1"/>
<evidence type="ECO:0000313" key="3">
    <source>
        <dbReference type="Proteomes" id="UP000245133"/>
    </source>
</evidence>
<keyword evidence="3" id="KW-1185">Reference proteome</keyword>
<dbReference type="PANTHER" id="PTHR34980">
    <property type="entry name" value="INNER MEMBRANE PROTEIN-RELATED-RELATED"/>
    <property type="match status" value="1"/>
</dbReference>
<proteinExistence type="predicted"/>
<evidence type="ECO:0000313" key="2">
    <source>
        <dbReference type="EMBL" id="GBF50314.1"/>
    </source>
</evidence>
<feature type="transmembrane region" description="Helical" evidence="1">
    <location>
        <begin position="28"/>
        <end position="56"/>
    </location>
</feature>
<organism evidence="2 3">
    <name type="scientific">Leptospira ryugenii</name>
    <dbReference type="NCBI Taxonomy" id="1917863"/>
    <lineage>
        <taxon>Bacteria</taxon>
        <taxon>Pseudomonadati</taxon>
        <taxon>Spirochaetota</taxon>
        <taxon>Spirochaetia</taxon>
        <taxon>Leptospirales</taxon>
        <taxon>Leptospiraceae</taxon>
        <taxon>Leptospira</taxon>
    </lineage>
</organism>
<name>A0A2P2E0A1_9LEPT</name>
<evidence type="ECO:0008006" key="4">
    <source>
        <dbReference type="Google" id="ProtNLM"/>
    </source>
</evidence>
<comment type="caution">
    <text evidence="2">The sequence shown here is derived from an EMBL/GenBank/DDBJ whole genome shotgun (WGS) entry which is preliminary data.</text>
</comment>
<sequence>MVQEIQDSIQTCFKKYVDFSGKAARPEFWWFALFTFVVSNILQAIHPIVGAIFSLGTLLPYLGAAARRLRDTGRSPWWLLIAFTGIGVFVLIYFWAQKGET</sequence>
<dbReference type="EMBL" id="BFBB01000004">
    <property type="protein sequence ID" value="GBF50314.1"/>
    <property type="molecule type" value="Genomic_DNA"/>
</dbReference>
<gene>
    <name evidence="2" type="ORF">LPTSP4_18390</name>
</gene>
<evidence type="ECO:0000256" key="1">
    <source>
        <dbReference type="SAM" id="Phobius"/>
    </source>
</evidence>
<feature type="transmembrane region" description="Helical" evidence="1">
    <location>
        <begin position="77"/>
        <end position="96"/>
    </location>
</feature>
<reference evidence="2 3" key="1">
    <citation type="submission" date="2018-02" db="EMBL/GenBank/DDBJ databases">
        <title>Novel Leptospira species isolated from soil and water in Japan.</title>
        <authorList>
            <person name="Nakao R."/>
            <person name="Masuzawa T."/>
        </authorList>
    </citation>
    <scope>NUCLEOTIDE SEQUENCE [LARGE SCALE GENOMIC DNA]</scope>
    <source>
        <strain evidence="2 3">YH101</strain>
    </source>
</reference>
<keyword evidence="1" id="KW-1133">Transmembrane helix</keyword>
<keyword evidence="1" id="KW-0812">Transmembrane</keyword>
<dbReference type="PANTHER" id="PTHR34980:SF2">
    <property type="entry name" value="INNER MEMBRANE PROTEIN YHAH-RELATED"/>
    <property type="match status" value="1"/>
</dbReference>
<dbReference type="Proteomes" id="UP000245133">
    <property type="component" value="Unassembled WGS sequence"/>
</dbReference>
<dbReference type="RefSeq" id="WP_108976345.1">
    <property type="nucleotide sequence ID" value="NZ_BFBB01000004.1"/>
</dbReference>
<dbReference type="GO" id="GO:0005886">
    <property type="term" value="C:plasma membrane"/>
    <property type="evidence" value="ECO:0007669"/>
    <property type="project" value="TreeGrafter"/>
</dbReference>
<dbReference type="OrthoDB" id="9812349at2"/>
<dbReference type="InterPro" id="IPR008523">
    <property type="entry name" value="DUF805"/>
</dbReference>
<dbReference type="Pfam" id="PF05656">
    <property type="entry name" value="DUF805"/>
    <property type="match status" value="1"/>
</dbReference>
<protein>
    <recommendedName>
        <fullName evidence="4">DUF805 domain-containing protein</fullName>
    </recommendedName>
</protein>